<evidence type="ECO:0000256" key="7">
    <source>
        <dbReference type="ARBA" id="ARBA00022729"/>
    </source>
</evidence>
<keyword evidence="6" id="KW-0812">Transmembrane</keyword>
<keyword evidence="18" id="KW-1185">Reference proteome</keyword>
<evidence type="ECO:0000256" key="11">
    <source>
        <dbReference type="ARBA" id="ARBA00023136"/>
    </source>
</evidence>
<dbReference type="Pfam" id="PF22461">
    <property type="entry name" value="SLBB_2"/>
    <property type="match status" value="1"/>
</dbReference>
<evidence type="ECO:0000256" key="4">
    <source>
        <dbReference type="ARBA" id="ARBA00022452"/>
    </source>
</evidence>
<evidence type="ECO:0000256" key="3">
    <source>
        <dbReference type="ARBA" id="ARBA00022448"/>
    </source>
</evidence>
<dbReference type="Gene3D" id="3.30.1950.10">
    <property type="entry name" value="wza like domain"/>
    <property type="match status" value="2"/>
</dbReference>
<keyword evidence="9" id="KW-0406">Ion transport</keyword>
<dbReference type="RefSeq" id="WP_013706298.1">
    <property type="nucleotide sequence ID" value="NC_015388.1"/>
</dbReference>
<dbReference type="eggNOG" id="COG1596">
    <property type="taxonomic scope" value="Bacteria"/>
</dbReference>
<keyword evidence="5" id="KW-0762">Sugar transport</keyword>
<evidence type="ECO:0000256" key="2">
    <source>
        <dbReference type="ARBA" id="ARBA00009450"/>
    </source>
</evidence>
<keyword evidence="11" id="KW-0472">Membrane</keyword>
<dbReference type="PROSITE" id="PS51257">
    <property type="entry name" value="PROKAR_LIPOPROTEIN"/>
    <property type="match status" value="1"/>
</dbReference>
<feature type="domain" description="SLBB" evidence="16">
    <location>
        <begin position="206"/>
        <end position="288"/>
    </location>
</feature>
<evidence type="ECO:0000256" key="9">
    <source>
        <dbReference type="ARBA" id="ARBA00023065"/>
    </source>
</evidence>
<reference evidence="17 18" key="1">
    <citation type="journal article" date="2011" name="Stand. Genomic Sci.">
        <title>Complete genome sequence of the acetate-degrading sulfate reducer Desulfobacca acetoxidans type strain (ASRB2).</title>
        <authorList>
            <person name="Goker M."/>
            <person name="Teshima H."/>
            <person name="Lapidus A."/>
            <person name="Nolan M."/>
            <person name="Lucas S."/>
            <person name="Hammon N."/>
            <person name="Deshpande S."/>
            <person name="Cheng J.F."/>
            <person name="Tapia R."/>
            <person name="Han C."/>
            <person name="Goodwin L."/>
            <person name="Pitluck S."/>
            <person name="Huntemann M."/>
            <person name="Liolios K."/>
            <person name="Ivanova N."/>
            <person name="Pagani I."/>
            <person name="Mavromatis K."/>
            <person name="Ovchinikova G."/>
            <person name="Pati A."/>
            <person name="Chen A."/>
            <person name="Palaniappan K."/>
            <person name="Land M."/>
            <person name="Hauser L."/>
            <person name="Brambilla E.M."/>
            <person name="Rohde M."/>
            <person name="Spring S."/>
            <person name="Detter J.C."/>
            <person name="Woyke T."/>
            <person name="Bristow J."/>
            <person name="Eisen J.A."/>
            <person name="Markowitz V."/>
            <person name="Hugenholtz P."/>
            <person name="Kyrpides N.C."/>
            <person name="Klenk H.P."/>
        </authorList>
    </citation>
    <scope>NUCLEOTIDE SEQUENCE [LARGE SCALE GENOMIC DNA]</scope>
    <source>
        <strain evidence="18">ATCC 700848 / DSM 11109 / ASRB2</strain>
    </source>
</reference>
<dbReference type="GO" id="GO:0015159">
    <property type="term" value="F:polysaccharide transmembrane transporter activity"/>
    <property type="evidence" value="ECO:0007669"/>
    <property type="project" value="InterPro"/>
</dbReference>
<organism evidence="17 18">
    <name type="scientific">Desulfobacca acetoxidans (strain ATCC 700848 / DSM 11109 / ASRB2)</name>
    <dbReference type="NCBI Taxonomy" id="880072"/>
    <lineage>
        <taxon>Bacteria</taxon>
        <taxon>Pseudomonadati</taxon>
        <taxon>Thermodesulfobacteriota</taxon>
        <taxon>Desulfobaccia</taxon>
        <taxon>Desulfobaccales</taxon>
        <taxon>Desulfobaccaceae</taxon>
        <taxon>Desulfobacca</taxon>
    </lineage>
</organism>
<keyword evidence="12" id="KW-0564">Palmitate</keyword>
<dbReference type="Pfam" id="PF02563">
    <property type="entry name" value="Poly_export"/>
    <property type="match status" value="2"/>
</dbReference>
<dbReference type="GO" id="GO:0015288">
    <property type="term" value="F:porin activity"/>
    <property type="evidence" value="ECO:0007669"/>
    <property type="project" value="UniProtKB-KW"/>
</dbReference>
<evidence type="ECO:0000256" key="1">
    <source>
        <dbReference type="ARBA" id="ARBA00004571"/>
    </source>
</evidence>
<evidence type="ECO:0000259" key="16">
    <source>
        <dbReference type="Pfam" id="PF22461"/>
    </source>
</evidence>
<feature type="domain" description="Polysaccharide export protein N-terminal" evidence="15">
    <location>
        <begin position="109"/>
        <end position="179"/>
    </location>
</feature>
<evidence type="ECO:0000256" key="10">
    <source>
        <dbReference type="ARBA" id="ARBA00023114"/>
    </source>
</evidence>
<dbReference type="AlphaFoldDB" id="F2NHJ9"/>
<dbReference type="InterPro" id="IPR003715">
    <property type="entry name" value="Poly_export_N"/>
</dbReference>
<dbReference type="EMBL" id="CP002629">
    <property type="protein sequence ID" value="AEB09186.1"/>
    <property type="molecule type" value="Genomic_DNA"/>
</dbReference>
<keyword evidence="13" id="KW-0998">Cell outer membrane</keyword>
<evidence type="ECO:0000259" key="15">
    <source>
        <dbReference type="Pfam" id="PF02563"/>
    </source>
</evidence>
<feature type="domain" description="Polysaccharide export protein N-terminal" evidence="15">
    <location>
        <begin position="41"/>
        <end position="107"/>
    </location>
</feature>
<dbReference type="Proteomes" id="UP000000483">
    <property type="component" value="Chromosome"/>
</dbReference>
<dbReference type="KEGG" id="dao:Desac_1329"/>
<comment type="subcellular location">
    <subcellularLocation>
        <location evidence="1">Cell outer membrane</location>
        <topology evidence="1">Multi-pass membrane protein</topology>
    </subcellularLocation>
</comment>
<keyword evidence="10" id="KW-0626">Porin</keyword>
<gene>
    <name evidence="17" type="ordered locus">Desac_1329</name>
</gene>
<keyword evidence="3" id="KW-0813">Transport</keyword>
<reference evidence="18" key="2">
    <citation type="submission" date="2011-03" db="EMBL/GenBank/DDBJ databases">
        <title>The complete genome of Desulfobacca acetoxidans DSM 11109.</title>
        <authorList>
            <consortium name="US DOE Joint Genome Institute (JGI-PGF)"/>
            <person name="Lucas S."/>
            <person name="Copeland A."/>
            <person name="Lapidus A."/>
            <person name="Bruce D."/>
            <person name="Goodwin L."/>
            <person name="Pitluck S."/>
            <person name="Peters L."/>
            <person name="Kyrpides N."/>
            <person name="Mavromatis K."/>
            <person name="Ivanova N."/>
            <person name="Ovchinnikova G."/>
            <person name="Teshima H."/>
            <person name="Detter J.C."/>
            <person name="Han C."/>
            <person name="Land M."/>
            <person name="Hauser L."/>
            <person name="Markowitz V."/>
            <person name="Cheng J.-F."/>
            <person name="Hugenholtz P."/>
            <person name="Woyke T."/>
            <person name="Wu D."/>
            <person name="Spring S."/>
            <person name="Schueler E."/>
            <person name="Brambilla E."/>
            <person name="Klenk H.-P."/>
            <person name="Eisen J.A."/>
        </authorList>
    </citation>
    <scope>NUCLEOTIDE SEQUENCE [LARGE SCALE GENOMIC DNA]</scope>
    <source>
        <strain evidence="18">ATCC 700848 / DSM 11109 / ASRB2</strain>
    </source>
</reference>
<dbReference type="GO" id="GO:0046930">
    <property type="term" value="C:pore complex"/>
    <property type="evidence" value="ECO:0007669"/>
    <property type="project" value="UniProtKB-KW"/>
</dbReference>
<evidence type="ECO:0000256" key="13">
    <source>
        <dbReference type="ARBA" id="ARBA00023237"/>
    </source>
</evidence>
<evidence type="ECO:0000256" key="12">
    <source>
        <dbReference type="ARBA" id="ARBA00023139"/>
    </source>
</evidence>
<dbReference type="GO" id="GO:0009279">
    <property type="term" value="C:cell outer membrane"/>
    <property type="evidence" value="ECO:0007669"/>
    <property type="project" value="UniProtKB-SubCell"/>
</dbReference>
<protein>
    <submittedName>
        <fullName evidence="17">Polysaccharide export protein</fullName>
    </submittedName>
</protein>
<dbReference type="InterPro" id="IPR049712">
    <property type="entry name" value="Poly_export"/>
</dbReference>
<keyword evidence="14" id="KW-0449">Lipoprotein</keyword>
<evidence type="ECO:0000256" key="6">
    <source>
        <dbReference type="ARBA" id="ARBA00022692"/>
    </source>
</evidence>
<proteinExistence type="inferred from homology"/>
<sequence length="329" mass="36481">MRHRILLMLFLGILLSGCSGPDRIERRSYPDLSAPPPGAVVEESYRIGLGDALAIKFLLNPELNTEVTVRPDGKVVLPLIGEVAVSGLTLEELRQTASTKYQNFVNQSRYGEVLKEGDYFDLRFIYNPELNIGVRIPSDGSVSLPMVGEVKAAGRQPEELRQQLIASYRKYIKKPDIALLVGDTTAKKIHFKKSYLTIALTKATAQEVFVGGEINAPKLIKLEGRLTAIQGIMKGGGIKDSGDLSRVVILRRGYFEKPEWIQTNLAEPLKGNSILNDVELRGGDVVIVPKTGIAKLNQYVREYIRDLLPIPGSFGVSLQYYIEYPVWAP</sequence>
<dbReference type="GO" id="GO:0006811">
    <property type="term" value="P:monoatomic ion transport"/>
    <property type="evidence" value="ECO:0007669"/>
    <property type="project" value="UniProtKB-KW"/>
</dbReference>
<evidence type="ECO:0000313" key="17">
    <source>
        <dbReference type="EMBL" id="AEB09186.1"/>
    </source>
</evidence>
<dbReference type="PANTHER" id="PTHR33619:SF3">
    <property type="entry name" value="POLYSACCHARIDE EXPORT PROTEIN GFCE-RELATED"/>
    <property type="match status" value="1"/>
</dbReference>
<dbReference type="Gene3D" id="3.10.560.10">
    <property type="entry name" value="Outer membrane lipoprotein wza domain like"/>
    <property type="match status" value="1"/>
</dbReference>
<evidence type="ECO:0000256" key="5">
    <source>
        <dbReference type="ARBA" id="ARBA00022597"/>
    </source>
</evidence>
<keyword evidence="7" id="KW-0732">Signal</keyword>
<dbReference type="HOGENOM" id="CLU_038343_3_0_7"/>
<keyword evidence="4" id="KW-1134">Transmembrane beta strand</keyword>
<keyword evidence="8" id="KW-0625">Polysaccharide transport</keyword>
<dbReference type="PANTHER" id="PTHR33619">
    <property type="entry name" value="POLYSACCHARIDE EXPORT PROTEIN GFCE-RELATED"/>
    <property type="match status" value="1"/>
</dbReference>
<dbReference type="STRING" id="880072.Desac_1329"/>
<dbReference type="InterPro" id="IPR054765">
    <property type="entry name" value="SLBB_dom"/>
</dbReference>
<name>F2NHJ9_DESAR</name>
<evidence type="ECO:0000256" key="14">
    <source>
        <dbReference type="ARBA" id="ARBA00023288"/>
    </source>
</evidence>
<accession>F2NHJ9</accession>
<evidence type="ECO:0000313" key="18">
    <source>
        <dbReference type="Proteomes" id="UP000000483"/>
    </source>
</evidence>
<comment type="similarity">
    <text evidence="2">Belongs to the BexD/CtrA/VexA family.</text>
</comment>
<evidence type="ECO:0000256" key="8">
    <source>
        <dbReference type="ARBA" id="ARBA00023047"/>
    </source>
</evidence>